<sequence>MHSERIRLAALHDKVMSAAEAASLIKDGMTVGMSGFACAGDAKAVPFALVERASHEPLSISLITGASIGNGLDKLMAESGLLARRMPFQADPALRKAINDGQVMFVDQHLSETVEQMRSHQLKRPDIAVIE</sequence>
<protein>
    <submittedName>
        <fullName evidence="2">Acetyl-CoA hydrolase/transferase N-terminal domain-containing protein</fullName>
    </submittedName>
</protein>
<dbReference type="Pfam" id="PF02550">
    <property type="entry name" value="AcetylCoA_hydro"/>
    <property type="match status" value="1"/>
</dbReference>
<keyword evidence="2" id="KW-0378">Hydrolase</keyword>
<dbReference type="AlphaFoldDB" id="A0A1H7A3K7"/>
<gene>
    <name evidence="2" type="ORF">SAMN04244579_04881</name>
</gene>
<dbReference type="STRING" id="170623.SAMN04244579_04881"/>
<evidence type="ECO:0000313" key="3">
    <source>
        <dbReference type="Proteomes" id="UP000199005"/>
    </source>
</evidence>
<feature type="non-terminal residue" evidence="2">
    <location>
        <position position="131"/>
    </location>
</feature>
<evidence type="ECO:0000259" key="1">
    <source>
        <dbReference type="Pfam" id="PF02550"/>
    </source>
</evidence>
<evidence type="ECO:0000313" key="2">
    <source>
        <dbReference type="EMBL" id="SEJ60279.1"/>
    </source>
</evidence>
<dbReference type="Gene3D" id="3.40.1080.10">
    <property type="entry name" value="Glutaconate Coenzyme A-transferase"/>
    <property type="match status" value="1"/>
</dbReference>
<dbReference type="GO" id="GO:0006083">
    <property type="term" value="P:acetate metabolic process"/>
    <property type="evidence" value="ECO:0007669"/>
    <property type="project" value="InterPro"/>
</dbReference>
<dbReference type="GO" id="GO:0008775">
    <property type="term" value="F:acetate CoA-transferase activity"/>
    <property type="evidence" value="ECO:0007669"/>
    <property type="project" value="InterPro"/>
</dbReference>
<dbReference type="InterPro" id="IPR046433">
    <property type="entry name" value="ActCoA_hydro"/>
</dbReference>
<dbReference type="InterPro" id="IPR003702">
    <property type="entry name" value="ActCoA_hydro_N"/>
</dbReference>
<dbReference type="Proteomes" id="UP000199005">
    <property type="component" value="Unassembled WGS sequence"/>
</dbReference>
<dbReference type="PANTHER" id="PTHR43609:SF1">
    <property type="entry name" value="ACETYL-COA HYDROLASE"/>
    <property type="match status" value="1"/>
</dbReference>
<reference evidence="2 3" key="1">
    <citation type="submission" date="2016-10" db="EMBL/GenBank/DDBJ databases">
        <authorList>
            <person name="de Groot N.N."/>
        </authorList>
    </citation>
    <scope>NUCLEOTIDE SEQUENCE [LARGE SCALE GENOMIC DNA]</scope>
    <source>
        <strain evidence="2 3">DSM 1041</strain>
    </source>
</reference>
<proteinExistence type="predicted"/>
<feature type="domain" description="Acetyl-CoA hydrolase/transferase N-terminal" evidence="1">
    <location>
        <begin position="11"/>
        <end position="131"/>
    </location>
</feature>
<name>A0A1H7A3K7_9GAMM</name>
<dbReference type="GO" id="GO:0003986">
    <property type="term" value="F:acetyl-CoA hydrolase activity"/>
    <property type="evidence" value="ECO:0007669"/>
    <property type="project" value="TreeGrafter"/>
</dbReference>
<organism evidence="2 3">
    <name type="scientific">Azotobacter beijerinckii</name>
    <dbReference type="NCBI Taxonomy" id="170623"/>
    <lineage>
        <taxon>Bacteria</taxon>
        <taxon>Pseudomonadati</taxon>
        <taxon>Pseudomonadota</taxon>
        <taxon>Gammaproteobacteria</taxon>
        <taxon>Pseudomonadales</taxon>
        <taxon>Pseudomonadaceae</taxon>
        <taxon>Azotobacter</taxon>
    </lineage>
</organism>
<dbReference type="EMBL" id="FNYO01000203">
    <property type="protein sequence ID" value="SEJ60279.1"/>
    <property type="molecule type" value="Genomic_DNA"/>
</dbReference>
<dbReference type="PANTHER" id="PTHR43609">
    <property type="entry name" value="ACETYL-COA HYDROLASE"/>
    <property type="match status" value="1"/>
</dbReference>
<keyword evidence="2" id="KW-0808">Transferase</keyword>
<dbReference type="InterPro" id="IPR037171">
    <property type="entry name" value="NagB/RpiA_transferase-like"/>
</dbReference>
<accession>A0A1H7A3K7</accession>
<dbReference type="SUPFAM" id="SSF100950">
    <property type="entry name" value="NagB/RpiA/CoA transferase-like"/>
    <property type="match status" value="1"/>
</dbReference>